<reference evidence="2" key="1">
    <citation type="journal article" date="2019" name="Int. J. Syst. Evol. Microbiol.">
        <title>The Global Catalogue of Microorganisms (GCM) 10K type strain sequencing project: providing services to taxonomists for standard genome sequencing and annotation.</title>
        <authorList>
            <consortium name="The Broad Institute Genomics Platform"/>
            <consortium name="The Broad Institute Genome Sequencing Center for Infectious Disease"/>
            <person name="Wu L."/>
            <person name="Ma J."/>
        </authorList>
    </citation>
    <scope>NUCLEOTIDE SEQUENCE [LARGE SCALE GENOMIC DNA]</scope>
    <source>
        <strain evidence="2">JCM 15608</strain>
    </source>
</reference>
<proteinExistence type="predicted"/>
<organism evidence="1 2">
    <name type="scientific">Colwellia asteriadis</name>
    <dbReference type="NCBI Taxonomy" id="517723"/>
    <lineage>
        <taxon>Bacteria</taxon>
        <taxon>Pseudomonadati</taxon>
        <taxon>Pseudomonadota</taxon>
        <taxon>Gammaproteobacteria</taxon>
        <taxon>Alteromonadales</taxon>
        <taxon>Colwelliaceae</taxon>
        <taxon>Colwellia</taxon>
    </lineage>
</organism>
<gene>
    <name evidence="1" type="ORF">GCM10009111_11210</name>
</gene>
<dbReference type="Proteomes" id="UP001500021">
    <property type="component" value="Unassembled WGS sequence"/>
</dbReference>
<evidence type="ECO:0000313" key="1">
    <source>
        <dbReference type="EMBL" id="GAA0814405.1"/>
    </source>
</evidence>
<keyword evidence="2" id="KW-1185">Reference proteome</keyword>
<protein>
    <recommendedName>
        <fullName evidence="3">Lipoprotein</fullName>
    </recommendedName>
</protein>
<dbReference type="PROSITE" id="PS51257">
    <property type="entry name" value="PROKAR_LIPOPROTEIN"/>
    <property type="match status" value="1"/>
</dbReference>
<evidence type="ECO:0008006" key="3">
    <source>
        <dbReference type="Google" id="ProtNLM"/>
    </source>
</evidence>
<comment type="caution">
    <text evidence="1">The sequence shown here is derived from an EMBL/GenBank/DDBJ whole genome shotgun (WGS) entry which is preliminary data.</text>
</comment>
<evidence type="ECO:0000313" key="2">
    <source>
        <dbReference type="Proteomes" id="UP001500021"/>
    </source>
</evidence>
<dbReference type="RefSeq" id="WP_008133179.1">
    <property type="nucleotide sequence ID" value="NZ_BAAAFA010000003.1"/>
</dbReference>
<name>A0ABP3WK14_9GAMM</name>
<sequence>MLNKISKLVVVVVFGLIVSGCANSDFSHRYLMRGQVISVTDGDIYVCVGLDDGAQVGQILESYSYVMNDDNDEGADFFKRQKTGQVRVEELVDDHFAKVSVLEGVVKKHDLVLLIQ</sequence>
<accession>A0ABP3WK14</accession>
<dbReference type="EMBL" id="BAAAFA010000003">
    <property type="protein sequence ID" value="GAA0814405.1"/>
    <property type="molecule type" value="Genomic_DNA"/>
</dbReference>